<accession>A0A8R7V4U2</accession>
<dbReference type="AlphaFoldDB" id="A0A8R7V4U2"/>
<name>A0A8R7V4U2_TRIUA</name>
<evidence type="ECO:0000313" key="3">
    <source>
        <dbReference type="Proteomes" id="UP000015106"/>
    </source>
</evidence>
<dbReference type="EnsemblPlants" id="TuG1812G0700003842.01.T01">
    <property type="protein sequence ID" value="TuG1812G0700003842.01.T01.cds417057"/>
    <property type="gene ID" value="TuG1812G0700003842.01"/>
</dbReference>
<protein>
    <submittedName>
        <fullName evidence="2">Uncharacterized protein</fullName>
    </submittedName>
</protein>
<reference evidence="3" key="1">
    <citation type="journal article" date="2013" name="Nature">
        <title>Draft genome of the wheat A-genome progenitor Triticum urartu.</title>
        <authorList>
            <person name="Ling H.Q."/>
            <person name="Zhao S."/>
            <person name="Liu D."/>
            <person name="Wang J."/>
            <person name="Sun H."/>
            <person name="Zhang C."/>
            <person name="Fan H."/>
            <person name="Li D."/>
            <person name="Dong L."/>
            <person name="Tao Y."/>
            <person name="Gao C."/>
            <person name="Wu H."/>
            <person name="Li Y."/>
            <person name="Cui Y."/>
            <person name="Guo X."/>
            <person name="Zheng S."/>
            <person name="Wang B."/>
            <person name="Yu K."/>
            <person name="Liang Q."/>
            <person name="Yang W."/>
            <person name="Lou X."/>
            <person name="Chen J."/>
            <person name="Feng M."/>
            <person name="Jian J."/>
            <person name="Zhang X."/>
            <person name="Luo G."/>
            <person name="Jiang Y."/>
            <person name="Liu J."/>
            <person name="Wang Z."/>
            <person name="Sha Y."/>
            <person name="Zhang B."/>
            <person name="Wu H."/>
            <person name="Tang D."/>
            <person name="Shen Q."/>
            <person name="Xue P."/>
            <person name="Zou S."/>
            <person name="Wang X."/>
            <person name="Liu X."/>
            <person name="Wang F."/>
            <person name="Yang Y."/>
            <person name="An X."/>
            <person name="Dong Z."/>
            <person name="Zhang K."/>
            <person name="Zhang X."/>
            <person name="Luo M.C."/>
            <person name="Dvorak J."/>
            <person name="Tong Y."/>
            <person name="Wang J."/>
            <person name="Yang H."/>
            <person name="Li Z."/>
            <person name="Wang D."/>
            <person name="Zhang A."/>
            <person name="Wang J."/>
        </authorList>
    </citation>
    <scope>NUCLEOTIDE SEQUENCE</scope>
    <source>
        <strain evidence="3">cv. G1812</strain>
    </source>
</reference>
<dbReference type="Proteomes" id="UP000015106">
    <property type="component" value="Chromosome 7"/>
</dbReference>
<evidence type="ECO:0000313" key="2">
    <source>
        <dbReference type="EnsemblPlants" id="TuG1812G0700003842.01.T01.cds417057"/>
    </source>
</evidence>
<proteinExistence type="predicted"/>
<reference evidence="2" key="2">
    <citation type="submission" date="2018-03" db="EMBL/GenBank/DDBJ databases">
        <title>The Triticum urartu genome reveals the dynamic nature of wheat genome evolution.</title>
        <authorList>
            <person name="Ling H."/>
            <person name="Ma B."/>
            <person name="Shi X."/>
            <person name="Liu H."/>
            <person name="Dong L."/>
            <person name="Sun H."/>
            <person name="Cao Y."/>
            <person name="Gao Q."/>
            <person name="Zheng S."/>
            <person name="Li Y."/>
            <person name="Yu Y."/>
            <person name="Du H."/>
            <person name="Qi M."/>
            <person name="Li Y."/>
            <person name="Yu H."/>
            <person name="Cui Y."/>
            <person name="Wang N."/>
            <person name="Chen C."/>
            <person name="Wu H."/>
            <person name="Zhao Y."/>
            <person name="Zhang J."/>
            <person name="Li Y."/>
            <person name="Zhou W."/>
            <person name="Zhang B."/>
            <person name="Hu W."/>
            <person name="Eijk M."/>
            <person name="Tang J."/>
            <person name="Witsenboer H."/>
            <person name="Zhao S."/>
            <person name="Li Z."/>
            <person name="Zhang A."/>
            <person name="Wang D."/>
            <person name="Liang C."/>
        </authorList>
    </citation>
    <scope>NUCLEOTIDE SEQUENCE [LARGE SCALE GENOMIC DNA]</scope>
    <source>
        <strain evidence="2">cv. G1812</strain>
    </source>
</reference>
<evidence type="ECO:0000256" key="1">
    <source>
        <dbReference type="SAM" id="MobiDB-lite"/>
    </source>
</evidence>
<organism evidence="2 3">
    <name type="scientific">Triticum urartu</name>
    <name type="common">Red wild einkorn</name>
    <name type="synonym">Crithodium urartu</name>
    <dbReference type="NCBI Taxonomy" id="4572"/>
    <lineage>
        <taxon>Eukaryota</taxon>
        <taxon>Viridiplantae</taxon>
        <taxon>Streptophyta</taxon>
        <taxon>Embryophyta</taxon>
        <taxon>Tracheophyta</taxon>
        <taxon>Spermatophyta</taxon>
        <taxon>Magnoliopsida</taxon>
        <taxon>Liliopsida</taxon>
        <taxon>Poales</taxon>
        <taxon>Poaceae</taxon>
        <taxon>BOP clade</taxon>
        <taxon>Pooideae</taxon>
        <taxon>Triticodae</taxon>
        <taxon>Triticeae</taxon>
        <taxon>Triticinae</taxon>
        <taxon>Triticum</taxon>
    </lineage>
</organism>
<dbReference type="Gramene" id="TuG1812G0700003842.01.T01">
    <property type="protein sequence ID" value="TuG1812G0700003842.01.T01.cds417057"/>
    <property type="gene ID" value="TuG1812G0700003842.01"/>
</dbReference>
<keyword evidence="3" id="KW-1185">Reference proteome</keyword>
<reference evidence="2" key="3">
    <citation type="submission" date="2022-06" db="UniProtKB">
        <authorList>
            <consortium name="EnsemblPlants"/>
        </authorList>
    </citation>
    <scope>IDENTIFICATION</scope>
</reference>
<feature type="compositionally biased region" description="Low complexity" evidence="1">
    <location>
        <begin position="1"/>
        <end position="17"/>
    </location>
</feature>
<sequence>RAPASSRCGRRSGSAPGLPKRGQRQVPLARARVDRSPRPLPPHGPSGLPCSRGLRPLQGLKARGVECLIPLLCSLVYRCGP</sequence>
<feature type="region of interest" description="Disordered" evidence="1">
    <location>
        <begin position="1"/>
        <end position="53"/>
    </location>
</feature>